<keyword evidence="1" id="KW-0804">Transcription</keyword>
<keyword evidence="3" id="KW-0540">Nuclease</keyword>
<dbReference type="GO" id="GO:0003676">
    <property type="term" value="F:nucleic acid binding"/>
    <property type="evidence" value="ECO:0007669"/>
    <property type="project" value="InterPro"/>
</dbReference>
<protein>
    <submittedName>
        <fullName evidence="3">Predicted restriction endonuclease</fullName>
    </submittedName>
</protein>
<dbReference type="GeneID" id="93347287"/>
<reference evidence="3 4" key="1">
    <citation type="submission" date="2018-06" db="EMBL/GenBank/DDBJ databases">
        <authorList>
            <consortium name="Pathogen Informatics"/>
            <person name="Doyle S."/>
        </authorList>
    </citation>
    <scope>NUCLEOTIDE SEQUENCE [LARGE SCALE GENOMIC DNA]</scope>
    <source>
        <strain evidence="3 4">NCTC10343</strain>
    </source>
</reference>
<keyword evidence="3" id="KW-0255">Endonuclease</keyword>
<dbReference type="RefSeq" id="WP_049789360.1">
    <property type="nucleotide sequence ID" value="NZ_CP036496.1"/>
</dbReference>
<name>A0A378Y1X1_PAEPO</name>
<accession>A0A378Y1X1</accession>
<dbReference type="EMBL" id="UGSC01000001">
    <property type="protein sequence ID" value="SUA71074.1"/>
    <property type="molecule type" value="Genomic_DNA"/>
</dbReference>
<dbReference type="InterPro" id="IPR002711">
    <property type="entry name" value="HNH"/>
</dbReference>
<dbReference type="InterPro" id="IPR007759">
    <property type="entry name" value="Asxl_HARE-HTH"/>
</dbReference>
<dbReference type="PROSITE" id="PS51913">
    <property type="entry name" value="HTH_HARE"/>
    <property type="match status" value="1"/>
</dbReference>
<evidence type="ECO:0000259" key="2">
    <source>
        <dbReference type="PROSITE" id="PS51913"/>
    </source>
</evidence>
<dbReference type="InterPro" id="IPR003615">
    <property type="entry name" value="HNH_nuc"/>
</dbReference>
<organism evidence="3 4">
    <name type="scientific">Paenibacillus polymyxa</name>
    <name type="common">Bacillus polymyxa</name>
    <dbReference type="NCBI Taxonomy" id="1406"/>
    <lineage>
        <taxon>Bacteria</taxon>
        <taxon>Bacillati</taxon>
        <taxon>Bacillota</taxon>
        <taxon>Bacilli</taxon>
        <taxon>Bacillales</taxon>
        <taxon>Paenibacillaceae</taxon>
        <taxon>Paenibacillus</taxon>
    </lineage>
</organism>
<dbReference type="Proteomes" id="UP000254400">
    <property type="component" value="Unassembled WGS sequence"/>
</dbReference>
<keyword evidence="3" id="KW-0378">Hydrolase</keyword>
<dbReference type="GO" id="GO:0004519">
    <property type="term" value="F:endonuclease activity"/>
    <property type="evidence" value="ECO:0007669"/>
    <property type="project" value="UniProtKB-KW"/>
</dbReference>
<dbReference type="GO" id="GO:0008270">
    <property type="term" value="F:zinc ion binding"/>
    <property type="evidence" value="ECO:0007669"/>
    <property type="project" value="InterPro"/>
</dbReference>
<dbReference type="Gene3D" id="1.10.30.50">
    <property type="match status" value="1"/>
</dbReference>
<dbReference type="GO" id="GO:0006355">
    <property type="term" value="P:regulation of DNA-templated transcription"/>
    <property type="evidence" value="ECO:0007669"/>
    <property type="project" value="InterPro"/>
</dbReference>
<feature type="domain" description="HTH HARE-type" evidence="2">
    <location>
        <begin position="5"/>
        <end position="81"/>
    </location>
</feature>
<evidence type="ECO:0000313" key="3">
    <source>
        <dbReference type="EMBL" id="SUA71074.1"/>
    </source>
</evidence>
<evidence type="ECO:0000256" key="1">
    <source>
        <dbReference type="ARBA" id="ARBA00023163"/>
    </source>
</evidence>
<dbReference type="CDD" id="cd00085">
    <property type="entry name" value="HNHc"/>
    <property type="match status" value="1"/>
</dbReference>
<sequence>MNNTKSWLEEIIEALNELGGEGTLLDIYTQIEDRKQMELTKAWKNTVRRTIYDNTKDSVGRRDVFYSVEGKGNGIWGLKDFEANKENIEITEDDTGFPEGKKKLRLHLSRERRPAVVREAKKIFKEKNGGNLFCEICGFNFSSVYGELGEDFIEGHHVIPVSELNEDHKTKVEDIAMVCSNCHRMLHRRRPWLTKDKLRDLIKHLAFQEVKEHHIT</sequence>
<evidence type="ECO:0000313" key="4">
    <source>
        <dbReference type="Proteomes" id="UP000254400"/>
    </source>
</evidence>
<proteinExistence type="predicted"/>
<gene>
    <name evidence="3" type="ORF">NCTC10343_03961</name>
</gene>
<dbReference type="AlphaFoldDB" id="A0A378Y1X1"/>
<dbReference type="Pfam" id="PF01844">
    <property type="entry name" value="HNH"/>
    <property type="match status" value="1"/>
</dbReference>